<accession>A0A4P6A170</accession>
<evidence type="ECO:0000313" key="2">
    <source>
        <dbReference type="Proteomes" id="UP000299794"/>
    </source>
</evidence>
<reference evidence="2" key="1">
    <citation type="submission" date="2019-02" db="EMBL/GenBank/DDBJ databases">
        <title>Draft genome sequence of Planktothrix agardhii NIES-905.</title>
        <authorList>
            <person name="Yamaguchi H."/>
            <person name="Suzuki S."/>
            <person name="Kawachi M."/>
        </authorList>
    </citation>
    <scope>NUCLEOTIDE SEQUENCE [LARGE SCALE GENOMIC DNA]</scope>
    <source>
        <strain evidence="2">CCAP 1459/11A</strain>
    </source>
</reference>
<name>A0A4P6A170_PLAAG</name>
<dbReference type="Proteomes" id="UP000299794">
    <property type="component" value="Unassembled WGS sequence"/>
</dbReference>
<proteinExistence type="predicted"/>
<dbReference type="AlphaFoldDB" id="A0A4P6A170"/>
<protein>
    <recommendedName>
        <fullName evidence="3">Type II toxin-antitoxin system RelE/ParE family toxin</fullName>
    </recommendedName>
</protein>
<dbReference type="EMBL" id="BJCD01000065">
    <property type="protein sequence ID" value="GDZ95751.1"/>
    <property type="molecule type" value="Genomic_DNA"/>
</dbReference>
<sequence length="116" mass="13384">MNDPNLILQVVFYKSELGNQPVREWLKSLSPNEKKIIGTDVKTVQFGWPMGMPLVKKLVANLWEVRISLDNKIARVIFTVKDDKMILLHGFIKKSQKLPEKELDIAKNRLNNLSIN</sequence>
<evidence type="ECO:0008006" key="3">
    <source>
        <dbReference type="Google" id="ProtNLM"/>
    </source>
</evidence>
<dbReference type="RefSeq" id="WP_026785337.1">
    <property type="nucleotide sequence ID" value="NZ_BJCD01000065.1"/>
</dbReference>
<organism evidence="1 2">
    <name type="scientific">Planktothrix agardhii CCAP 1459/11A</name>
    <dbReference type="NCBI Taxonomy" id="282420"/>
    <lineage>
        <taxon>Bacteria</taxon>
        <taxon>Bacillati</taxon>
        <taxon>Cyanobacteriota</taxon>
        <taxon>Cyanophyceae</taxon>
        <taxon>Oscillatoriophycideae</taxon>
        <taxon>Oscillatoriales</taxon>
        <taxon>Microcoleaceae</taxon>
        <taxon>Planktothrix</taxon>
    </lineage>
</organism>
<gene>
    <name evidence="1" type="ORF">PA905_41810</name>
</gene>
<dbReference type="Pfam" id="PF05973">
    <property type="entry name" value="Gp49"/>
    <property type="match status" value="1"/>
</dbReference>
<evidence type="ECO:0000313" key="1">
    <source>
        <dbReference type="EMBL" id="GDZ95751.1"/>
    </source>
</evidence>
<comment type="caution">
    <text evidence="1">The sequence shown here is derived from an EMBL/GenBank/DDBJ whole genome shotgun (WGS) entry which is preliminary data.</text>
</comment>
<dbReference type="InterPro" id="IPR009241">
    <property type="entry name" value="HigB-like"/>
</dbReference>